<keyword evidence="1" id="KW-1185">Reference proteome</keyword>
<protein>
    <submittedName>
        <fullName evidence="2">Uncharacterized protein LOC108622891 isoform X1</fullName>
    </submittedName>
</protein>
<sequence>MASSGISIIPLALAENRSRAWGGNVTGGRPGLSRILRMVIRARRGRKGRRRRRVVGVEKPSGSVEDDGWKSCWTISQEWIQTGTSLNFDNVTDRGDIMSQLLRTALAFTIGNSEKETVQEEIE</sequence>
<proteinExistence type="predicted"/>
<reference evidence="2" key="1">
    <citation type="submission" date="2025-08" db="UniProtKB">
        <authorList>
            <consortium name="RefSeq"/>
        </authorList>
    </citation>
    <scope>IDENTIFICATION</scope>
    <source>
        <tissue evidence="2">Whole body</tissue>
    </source>
</reference>
<evidence type="ECO:0000313" key="1">
    <source>
        <dbReference type="Proteomes" id="UP000694925"/>
    </source>
</evidence>
<dbReference type="KEGG" id="ccal:108622891"/>
<evidence type="ECO:0000313" key="2">
    <source>
        <dbReference type="RefSeq" id="XP_026667592.1"/>
    </source>
</evidence>
<dbReference type="RefSeq" id="XP_026667592.1">
    <property type="nucleotide sequence ID" value="XM_026811791.1"/>
</dbReference>
<name>A0AAJ7RYY9_9HYME</name>
<dbReference type="Proteomes" id="UP000694925">
    <property type="component" value="Unplaced"/>
</dbReference>
<organism evidence="1 2">
    <name type="scientific">Ceratina calcarata</name>
    <dbReference type="NCBI Taxonomy" id="156304"/>
    <lineage>
        <taxon>Eukaryota</taxon>
        <taxon>Metazoa</taxon>
        <taxon>Ecdysozoa</taxon>
        <taxon>Arthropoda</taxon>
        <taxon>Hexapoda</taxon>
        <taxon>Insecta</taxon>
        <taxon>Pterygota</taxon>
        <taxon>Neoptera</taxon>
        <taxon>Endopterygota</taxon>
        <taxon>Hymenoptera</taxon>
        <taxon>Apocrita</taxon>
        <taxon>Aculeata</taxon>
        <taxon>Apoidea</taxon>
        <taxon>Anthophila</taxon>
        <taxon>Apidae</taxon>
        <taxon>Ceratina</taxon>
        <taxon>Zadontomerus</taxon>
    </lineage>
</organism>
<gene>
    <name evidence="2" type="primary">LOC108622891</name>
</gene>
<dbReference type="AlphaFoldDB" id="A0AAJ7RYY9"/>
<accession>A0AAJ7RYY9</accession>
<dbReference type="GeneID" id="108622891"/>